<feature type="region of interest" description="Disordered" evidence="1">
    <location>
        <begin position="69"/>
        <end position="89"/>
    </location>
</feature>
<reference evidence="2 3" key="1">
    <citation type="submission" date="2021-06" db="EMBL/GenBank/DDBJ databases">
        <title>Chromosome-level genome assembly of the red-tail catfish (Hemibagrus wyckioides).</title>
        <authorList>
            <person name="Shao F."/>
        </authorList>
    </citation>
    <scope>NUCLEOTIDE SEQUENCE [LARGE SCALE GENOMIC DNA]</scope>
    <source>
        <strain evidence="2">EC202008001</strain>
        <tissue evidence="2">Blood</tissue>
    </source>
</reference>
<dbReference type="PANTHER" id="PTHR35385">
    <property type="entry name" value="PROTEIN B, PUTATIVE-RELATED-RELATED"/>
    <property type="match status" value="1"/>
</dbReference>
<keyword evidence="3" id="KW-1185">Reference proteome</keyword>
<comment type="caution">
    <text evidence="2">The sequence shown here is derived from an EMBL/GenBank/DDBJ whole genome shotgun (WGS) entry which is preliminary data.</text>
</comment>
<gene>
    <name evidence="2" type="ORF">KOW79_022369</name>
</gene>
<sequence>MTENKTLSTQSLTPLQRILPPDYIHHLCSYTCSGDGSEFGAAFRYQFRLTLKLEAELLQWLSRFQEQSGKSTPEDLVGSKEPKQDLSNSSLSSLTYGIIKPDTSNADVGRATNGEIGTHTSQTSAGTPSLLVEELIQVFDSVRDKVLNDPHTFTLPVQRFISHYENIKSDSALASALSVFGKRTCRWTSLRKPAAGGNGTLSTGRLLKRIRPEHDYPSWTKKRIRSQSLELCMDQSMTQNREENKA</sequence>
<dbReference type="OrthoDB" id="1902038at2759"/>
<accession>A0A9D3N2V6</accession>
<evidence type="ECO:0000313" key="2">
    <source>
        <dbReference type="EMBL" id="KAG7313873.1"/>
    </source>
</evidence>
<protein>
    <submittedName>
        <fullName evidence="2">Uncharacterized protein</fullName>
    </submittedName>
</protein>
<evidence type="ECO:0000256" key="1">
    <source>
        <dbReference type="SAM" id="MobiDB-lite"/>
    </source>
</evidence>
<organism evidence="2 3">
    <name type="scientific">Hemibagrus wyckioides</name>
    <dbReference type="NCBI Taxonomy" id="337641"/>
    <lineage>
        <taxon>Eukaryota</taxon>
        <taxon>Metazoa</taxon>
        <taxon>Chordata</taxon>
        <taxon>Craniata</taxon>
        <taxon>Vertebrata</taxon>
        <taxon>Euteleostomi</taxon>
        <taxon>Actinopterygii</taxon>
        <taxon>Neopterygii</taxon>
        <taxon>Teleostei</taxon>
        <taxon>Ostariophysi</taxon>
        <taxon>Siluriformes</taxon>
        <taxon>Bagridae</taxon>
        <taxon>Hemibagrus</taxon>
    </lineage>
</organism>
<name>A0A9D3N2V6_9TELE</name>
<dbReference type="PANTHER" id="PTHR35385:SF2">
    <property type="entry name" value="PROTEIN B, PUTATIVE-RELATED"/>
    <property type="match status" value="1"/>
</dbReference>
<evidence type="ECO:0000313" key="3">
    <source>
        <dbReference type="Proteomes" id="UP000824219"/>
    </source>
</evidence>
<dbReference type="AlphaFoldDB" id="A0A9D3N2V6"/>
<dbReference type="EMBL" id="JAHKSW010000029">
    <property type="protein sequence ID" value="KAG7313873.1"/>
    <property type="molecule type" value="Genomic_DNA"/>
</dbReference>
<dbReference type="Proteomes" id="UP000824219">
    <property type="component" value="Linkage Group LG29"/>
</dbReference>
<proteinExistence type="predicted"/>